<dbReference type="GeneID" id="20673246"/>
<protein>
    <submittedName>
        <fullName evidence="1">Uncharacterized protein</fullName>
    </submittedName>
</protein>
<accession>W4KEY7</accession>
<evidence type="ECO:0000313" key="2">
    <source>
        <dbReference type="Proteomes" id="UP000030671"/>
    </source>
</evidence>
<dbReference type="KEGG" id="hir:HETIRDRAFT_415401"/>
<dbReference type="RefSeq" id="XP_009543404.1">
    <property type="nucleotide sequence ID" value="XM_009545109.1"/>
</dbReference>
<dbReference type="HOGENOM" id="CLU_2722535_0_0_1"/>
<dbReference type="InParanoid" id="W4KEY7"/>
<evidence type="ECO:0000313" key="1">
    <source>
        <dbReference type="EMBL" id="ETW83631.1"/>
    </source>
</evidence>
<dbReference type="EMBL" id="KI925456">
    <property type="protein sequence ID" value="ETW83631.1"/>
    <property type="molecule type" value="Genomic_DNA"/>
</dbReference>
<organism evidence="1 2">
    <name type="scientific">Heterobasidion irregulare (strain TC 32-1)</name>
    <dbReference type="NCBI Taxonomy" id="747525"/>
    <lineage>
        <taxon>Eukaryota</taxon>
        <taxon>Fungi</taxon>
        <taxon>Dikarya</taxon>
        <taxon>Basidiomycota</taxon>
        <taxon>Agaricomycotina</taxon>
        <taxon>Agaricomycetes</taxon>
        <taxon>Russulales</taxon>
        <taxon>Bondarzewiaceae</taxon>
        <taxon>Heterobasidion</taxon>
        <taxon>Heterobasidion annosum species complex</taxon>
    </lineage>
</organism>
<dbReference type="AlphaFoldDB" id="W4KEY7"/>
<keyword evidence="2" id="KW-1185">Reference proteome</keyword>
<reference evidence="1 2" key="1">
    <citation type="journal article" date="2012" name="New Phytol.">
        <title>Insight into trade-off between wood decay and parasitism from the genome of a fungal forest pathogen.</title>
        <authorList>
            <person name="Olson A."/>
            <person name="Aerts A."/>
            <person name="Asiegbu F."/>
            <person name="Belbahri L."/>
            <person name="Bouzid O."/>
            <person name="Broberg A."/>
            <person name="Canback B."/>
            <person name="Coutinho P.M."/>
            <person name="Cullen D."/>
            <person name="Dalman K."/>
            <person name="Deflorio G."/>
            <person name="van Diepen L.T."/>
            <person name="Dunand C."/>
            <person name="Duplessis S."/>
            <person name="Durling M."/>
            <person name="Gonthier P."/>
            <person name="Grimwood J."/>
            <person name="Fossdal C.G."/>
            <person name="Hansson D."/>
            <person name="Henrissat B."/>
            <person name="Hietala A."/>
            <person name="Himmelstrand K."/>
            <person name="Hoffmeister D."/>
            <person name="Hogberg N."/>
            <person name="James T.Y."/>
            <person name="Karlsson M."/>
            <person name="Kohler A."/>
            <person name="Kues U."/>
            <person name="Lee Y.H."/>
            <person name="Lin Y.C."/>
            <person name="Lind M."/>
            <person name="Lindquist E."/>
            <person name="Lombard V."/>
            <person name="Lucas S."/>
            <person name="Lunden K."/>
            <person name="Morin E."/>
            <person name="Murat C."/>
            <person name="Park J."/>
            <person name="Raffaello T."/>
            <person name="Rouze P."/>
            <person name="Salamov A."/>
            <person name="Schmutz J."/>
            <person name="Solheim H."/>
            <person name="Stahlberg J."/>
            <person name="Velez H."/>
            <person name="de Vries R.P."/>
            <person name="Wiebenga A."/>
            <person name="Woodward S."/>
            <person name="Yakovlev I."/>
            <person name="Garbelotto M."/>
            <person name="Martin F."/>
            <person name="Grigoriev I.V."/>
            <person name="Stenlid J."/>
        </authorList>
    </citation>
    <scope>NUCLEOTIDE SEQUENCE [LARGE SCALE GENOMIC DNA]</scope>
    <source>
        <strain evidence="1 2">TC 32-1</strain>
    </source>
</reference>
<name>W4KEY7_HETIT</name>
<proteinExistence type="predicted"/>
<sequence>MVWREVEDRELVWRRVAEHNHAITSILIHGPLIAQRCCILHLRSSIFARVTILRLPAFLLPATRSSSDVARL</sequence>
<dbReference type="Proteomes" id="UP000030671">
    <property type="component" value="Unassembled WGS sequence"/>
</dbReference>
<gene>
    <name evidence="1" type="ORF">HETIRDRAFT_415401</name>
</gene>